<evidence type="ECO:0000256" key="4">
    <source>
        <dbReference type="ARBA" id="ARBA00022553"/>
    </source>
</evidence>
<keyword evidence="4" id="KW-0597">Phosphoprotein</keyword>
<comment type="similarity">
    <text evidence="2 11">Belongs to the endosulfine family.</text>
</comment>
<dbReference type="AlphaFoldDB" id="A0A7J7FBR9"/>
<dbReference type="GO" id="GO:0005737">
    <property type="term" value="C:cytoplasm"/>
    <property type="evidence" value="ECO:0007669"/>
    <property type="project" value="UniProtKB-SubCell"/>
</dbReference>
<proteinExistence type="inferred from homology"/>
<dbReference type="PANTHER" id="PTHR10358">
    <property type="entry name" value="ENDOSULFINE"/>
    <property type="match status" value="1"/>
</dbReference>
<organism evidence="13 14">
    <name type="scientific">Diceros bicornis minor</name>
    <name type="common">South-central black rhinoceros</name>
    <dbReference type="NCBI Taxonomy" id="77932"/>
    <lineage>
        <taxon>Eukaryota</taxon>
        <taxon>Metazoa</taxon>
        <taxon>Chordata</taxon>
        <taxon>Craniata</taxon>
        <taxon>Vertebrata</taxon>
        <taxon>Euteleostomi</taxon>
        <taxon>Mammalia</taxon>
        <taxon>Eutheria</taxon>
        <taxon>Laurasiatheria</taxon>
        <taxon>Perissodactyla</taxon>
        <taxon>Rhinocerotidae</taxon>
        <taxon>Diceros</taxon>
    </lineage>
</organism>
<keyword evidence="7 11" id="KW-0650">Protein phosphatase inhibitor</keyword>
<evidence type="ECO:0000256" key="1">
    <source>
        <dbReference type="ARBA" id="ARBA00004496"/>
    </source>
</evidence>
<dbReference type="GO" id="GO:0004864">
    <property type="term" value="F:protein phosphatase inhibitor activity"/>
    <property type="evidence" value="ECO:0007669"/>
    <property type="project" value="UniProtKB-KW"/>
</dbReference>
<comment type="subcellular location">
    <subcellularLocation>
        <location evidence="1 11">Cytoplasm</location>
    </subcellularLocation>
</comment>
<dbReference type="InterPro" id="IPR006760">
    <property type="entry name" value="Endosulphine"/>
</dbReference>
<dbReference type="PANTHER" id="PTHR10358:SF4">
    <property type="entry name" value="CAMP-REGULATED PHOSPHOPROTEIN 19"/>
    <property type="match status" value="1"/>
</dbReference>
<keyword evidence="5 11" id="KW-0132">Cell division</keyword>
<keyword evidence="14" id="KW-1185">Reference proteome</keyword>
<feature type="region of interest" description="Disordered" evidence="12">
    <location>
        <begin position="112"/>
        <end position="151"/>
    </location>
</feature>
<evidence type="ECO:0000313" key="13">
    <source>
        <dbReference type="EMBL" id="KAF5925411.1"/>
    </source>
</evidence>
<comment type="caution">
    <text evidence="13">The sequence shown here is derived from an EMBL/GenBank/DDBJ whole genome shotgun (WGS) entry which is preliminary data.</text>
</comment>
<dbReference type="GO" id="GO:0051301">
    <property type="term" value="P:cell division"/>
    <property type="evidence" value="ECO:0007669"/>
    <property type="project" value="UniProtKB-KW"/>
</dbReference>
<dbReference type="Pfam" id="PF04667">
    <property type="entry name" value="Endosulfine"/>
    <property type="match status" value="1"/>
</dbReference>
<evidence type="ECO:0000256" key="6">
    <source>
        <dbReference type="ARBA" id="ARBA00022776"/>
    </source>
</evidence>
<dbReference type="EMBL" id="JACDTQ010000812">
    <property type="protein sequence ID" value="KAF5925411.1"/>
    <property type="molecule type" value="Genomic_DNA"/>
</dbReference>
<sequence>MSAEVPEAASAEEQKSDAALFGFQQLRSESRYLKVIYFKLLNCYREVIYLKLFQEMEDKVTSPEKAEEAKLKARYPHLGQKPGGSDFLRKRLQKGQKYFDSGDYNMAKAKMKNKQLPTAAPDKTEVTGDHIPTPQDLPQRKPSLVASKLAG</sequence>
<keyword evidence="3 11" id="KW-0963">Cytoplasm</keyword>
<evidence type="ECO:0000256" key="9">
    <source>
        <dbReference type="ARBA" id="ARBA00041075"/>
    </source>
</evidence>
<evidence type="ECO:0000256" key="2">
    <source>
        <dbReference type="ARBA" id="ARBA00010520"/>
    </source>
</evidence>
<keyword evidence="6 11" id="KW-0498">Mitosis</keyword>
<evidence type="ECO:0000256" key="7">
    <source>
        <dbReference type="ARBA" id="ARBA00023272"/>
    </source>
</evidence>
<evidence type="ECO:0000256" key="11">
    <source>
        <dbReference type="RuleBase" id="RU363120"/>
    </source>
</evidence>
<evidence type="ECO:0000313" key="14">
    <source>
        <dbReference type="Proteomes" id="UP000551758"/>
    </source>
</evidence>
<accession>A0A7J7FBR9</accession>
<evidence type="ECO:0000256" key="3">
    <source>
        <dbReference type="ARBA" id="ARBA00022490"/>
    </source>
</evidence>
<comment type="function">
    <text evidence="11">Protein phosphatase inhibitor that specifically inhibits protein phosphatase 2A (PP2A) during mitosis.</text>
</comment>
<evidence type="ECO:0000256" key="5">
    <source>
        <dbReference type="ARBA" id="ARBA00022618"/>
    </source>
</evidence>
<name>A0A7J7FBR9_DICBM</name>
<evidence type="ECO:0000256" key="12">
    <source>
        <dbReference type="SAM" id="MobiDB-lite"/>
    </source>
</evidence>
<keyword evidence="8 11" id="KW-0131">Cell cycle</keyword>
<evidence type="ECO:0000256" key="8">
    <source>
        <dbReference type="ARBA" id="ARBA00023306"/>
    </source>
</evidence>
<protein>
    <recommendedName>
        <fullName evidence="9">cAMP-regulated phosphoprotein 19</fullName>
    </recommendedName>
</protein>
<gene>
    <name evidence="13" type="ORF">HPG69_001856</name>
</gene>
<reference evidence="13 14" key="1">
    <citation type="journal article" date="2020" name="Mol. Biol. Evol.">
        <title>Interspecific Gene Flow and the Evolution of Specialization in Black and White Rhinoceros.</title>
        <authorList>
            <person name="Moodley Y."/>
            <person name="Westbury M.V."/>
            <person name="Russo I.M."/>
            <person name="Gopalakrishnan S."/>
            <person name="Rakotoarivelo A."/>
            <person name="Olsen R.A."/>
            <person name="Prost S."/>
            <person name="Tunstall T."/>
            <person name="Ryder O.A."/>
            <person name="Dalen L."/>
            <person name="Bruford M.W."/>
        </authorList>
    </citation>
    <scope>NUCLEOTIDE SEQUENCE [LARGE SCALE GENOMIC DNA]</scope>
    <source>
        <strain evidence="13">SBR-YM</strain>
        <tissue evidence="13">Skin</tissue>
    </source>
</reference>
<comment type="subunit">
    <text evidence="10">Interacts (when phosphorylated at Ser-62) with PPP2R2D. Interacts with SNCA. Interacts with PPP2R2A; the interaction is direct and this interaction inhibits PP2A activity.</text>
</comment>
<evidence type="ECO:0000256" key="10">
    <source>
        <dbReference type="ARBA" id="ARBA00050002"/>
    </source>
</evidence>
<dbReference type="Proteomes" id="UP000551758">
    <property type="component" value="Unassembled WGS sequence"/>
</dbReference>